<feature type="compositionally biased region" description="Basic and acidic residues" evidence="11">
    <location>
        <begin position="1599"/>
        <end position="1609"/>
    </location>
</feature>
<dbReference type="SMART" id="SM00129">
    <property type="entry name" value="KISc"/>
    <property type="match status" value="1"/>
</dbReference>
<protein>
    <recommendedName>
        <fullName evidence="12">Kinesin motor domain-containing protein</fullName>
    </recommendedName>
</protein>
<feature type="compositionally biased region" description="Polar residues" evidence="11">
    <location>
        <begin position="120"/>
        <end position="129"/>
    </location>
</feature>
<evidence type="ECO:0000256" key="7">
    <source>
        <dbReference type="ARBA" id="ARBA00023175"/>
    </source>
</evidence>
<comment type="caution">
    <text evidence="13">The sequence shown here is derived from an EMBL/GenBank/DDBJ whole genome shotgun (WGS) entry which is preliminary data.</text>
</comment>
<feature type="region of interest" description="Disordered" evidence="11">
    <location>
        <begin position="1"/>
        <end position="107"/>
    </location>
</feature>
<keyword evidence="14" id="KW-1185">Reference proteome</keyword>
<feature type="region of interest" description="Disordered" evidence="11">
    <location>
        <begin position="1599"/>
        <end position="1620"/>
    </location>
</feature>
<evidence type="ECO:0000256" key="9">
    <source>
        <dbReference type="PROSITE-ProRule" id="PRU00283"/>
    </source>
</evidence>
<feature type="region of interest" description="Disordered" evidence="11">
    <location>
        <begin position="1138"/>
        <end position="1192"/>
    </location>
</feature>
<dbReference type="GO" id="GO:0005874">
    <property type="term" value="C:microtubule"/>
    <property type="evidence" value="ECO:0007669"/>
    <property type="project" value="UniProtKB-KW"/>
</dbReference>
<dbReference type="InterPro" id="IPR056523">
    <property type="entry name" value="4HB_KIF14"/>
</dbReference>
<dbReference type="InterPro" id="IPR027417">
    <property type="entry name" value="P-loop_NTPase"/>
</dbReference>
<dbReference type="PANTHER" id="PTHR47117:SF5">
    <property type="entry name" value="KINESIN-LIKE PROTEIN KIF14"/>
    <property type="match status" value="1"/>
</dbReference>
<dbReference type="Gene3D" id="6.10.250.2520">
    <property type="match status" value="1"/>
</dbReference>
<dbReference type="Gene3D" id="2.60.200.20">
    <property type="match status" value="1"/>
</dbReference>
<dbReference type="GO" id="GO:0008017">
    <property type="term" value="F:microtubule binding"/>
    <property type="evidence" value="ECO:0007669"/>
    <property type="project" value="InterPro"/>
</dbReference>
<dbReference type="Proteomes" id="UP001159428">
    <property type="component" value="Unassembled WGS sequence"/>
</dbReference>
<organism evidence="13 14">
    <name type="scientific">Pocillopora meandrina</name>
    <dbReference type="NCBI Taxonomy" id="46732"/>
    <lineage>
        <taxon>Eukaryota</taxon>
        <taxon>Metazoa</taxon>
        <taxon>Cnidaria</taxon>
        <taxon>Anthozoa</taxon>
        <taxon>Hexacorallia</taxon>
        <taxon>Scleractinia</taxon>
        <taxon>Astrocoeniina</taxon>
        <taxon>Pocilloporidae</taxon>
        <taxon>Pocillopora</taxon>
    </lineage>
</organism>
<feature type="compositionally biased region" description="Low complexity" evidence="11">
    <location>
        <begin position="1093"/>
        <end position="1117"/>
    </location>
</feature>
<evidence type="ECO:0000313" key="13">
    <source>
        <dbReference type="EMBL" id="CAH3037887.1"/>
    </source>
</evidence>
<feature type="region of interest" description="Disordered" evidence="11">
    <location>
        <begin position="215"/>
        <end position="234"/>
    </location>
</feature>
<evidence type="ECO:0000256" key="5">
    <source>
        <dbReference type="ARBA" id="ARBA00022840"/>
    </source>
</evidence>
<keyword evidence="6 10" id="KW-0175">Coiled coil</keyword>
<dbReference type="InterPro" id="IPR001752">
    <property type="entry name" value="Kinesin_motor_dom"/>
</dbReference>
<feature type="compositionally biased region" description="Low complexity" evidence="11">
    <location>
        <begin position="87"/>
        <end position="101"/>
    </location>
</feature>
<feature type="region of interest" description="Disordered" evidence="11">
    <location>
        <begin position="1063"/>
        <end position="1124"/>
    </location>
</feature>
<dbReference type="Pfam" id="PF00225">
    <property type="entry name" value="Kinesin"/>
    <property type="match status" value="1"/>
</dbReference>
<evidence type="ECO:0000259" key="12">
    <source>
        <dbReference type="PROSITE" id="PS50067"/>
    </source>
</evidence>
<feature type="coiled-coil region" evidence="10">
    <location>
        <begin position="808"/>
        <end position="969"/>
    </location>
</feature>
<feature type="compositionally biased region" description="Acidic residues" evidence="11">
    <location>
        <begin position="1071"/>
        <end position="1080"/>
    </location>
</feature>
<feature type="domain" description="Kinesin motor" evidence="12">
    <location>
        <begin position="236"/>
        <end position="588"/>
    </location>
</feature>
<dbReference type="InterPro" id="IPR008984">
    <property type="entry name" value="SMAD_FHA_dom_sf"/>
</dbReference>
<comment type="subcellular location">
    <subcellularLocation>
        <location evidence="1">Cytoplasm</location>
        <location evidence="1">Cytoskeleton</location>
    </subcellularLocation>
</comment>
<sequence>MSTPTKTRGKRALPSLPSNRAASSDRMVTTTPKSSKVISKKTNLDSVRVDVTKNRNYPSQQKQKNGTIMNSKAPSTDLISRRKDLSSSESGSNTSSPLNSPRASRKATVGPMVAGIIDKFSSTSQTSGEGNVVKEETSGTIGSEKKIARVLPMTPQFIEEHLVTNTESDPSSTKPYDDSSLIINKLQSTLGLLKGNDGGKGFEDKMDSGVPPALKPSMSTAPQQVSSAYGDGEGSSVRVGVRVRPFLPREEKDPNVKLCISMKDHETIITSDAGMEYQFNYDYSIWSFDPKDPNYVDQEKLYKLMGQPLLNSAFEGYNTCLFAYGQTGSGKSYSVMGQGDEIGILPRFCEELFERIKCWKELQFTVEISYFEIYNERIHDLLASSKKKDGKRAQLRVREHPILGPFVQDLTTYTASSYADVESWLAVGNSIRATAATGMNDKSSRSHSVFTMVMTQTRTEIFEDSETQMTTASKINLIDLAGSERASQVLNDQVIKTSEIAALRLKEGGSINKSLHTLGKVISLLSDREAQSKKKMYIPYRDSTLTWLLKDSLGGNSKTAMIANISPASTSFGESLSTLRYAQRARTIVNRAIINEDPNAKIIRELKAEIERLKQSHVEGNQQISARALAEVASLREKLKETQHLLAESTRNWQEKLALTEKRKLEEAEKLKKAGISFKVDNRLPNLVNLNEDPQLSEMLLYMLKEGETTVGQNDHDIKLSGALVAETHCVLRNNGDKVTVSPIGDAPTYVNGQLIVEETVLHHADRVVIGGDHFFRLNHPKEVKKRKMSKSEAPEGSSPEAAVLKDFEFARNELAQAQNARLQAELEEAKEEARIQAQEEIVARIQEAKEAAQQEMTEQKQIYEEKVSNLHEAMESLTTEKEQAEQSKQTAVEKISELEAHRLLLEQEILNNRKRLQMEALAAKQALEETKMNQVRIITELEKEKKKMQDDVLKLKEAKQNREKIREEFRASFNSMGRKNSLADDPNKKELLRITMSLREANKISQSLSKNITFSRDDVVVDGKSEMKIRLNNTKKGLTTLWSLEKFQSALEQMRELYQQRDNDSISGESGDEVDPFNDPDDKWEKDFKLDSGTNRRSTSTSSSGLSGRTRSSSTGKAQGFSPNKAESIFAKYRNKQTLGLPTEAPEAPSDVPGTSSERPVVTDTPSRPPMAPIDRRRSETRRPGPSLPRLCRDSLKNYVESLKDLSDPFGEPMYEKILRVVKEIKKSVTTIVKAFQDKETSVGGLQTEGQQCCVSASISVQMLVEHVRMWGTTEITNEPFVELSSQLLDTIKRLAGHVISIIEILDGSSTNTDVLVAAFTDDVRHIVRQTAKMAVLSSQEEKPKDGNTSVCEDDSELNKAFVEGQDMSMEISVRDSISAINEIQEQIQTDNLDSGSTGMEREITEHVLALVRTTGHFIHQGREVQMQLATISNDPSCKKDTGLNRLVSVKKFVSSVNTLLQRTRDLASNVRRACDDMDLEKLVSIPEEICSSVGNIVRQKRAFIETEYSVSVGSNQDILDEMEYLEKKCEDVELAAGNLRKTVTKFLFLSPAPKSLQKKRIYKVFGTEDDHSEDTFYSPFIGGSNHTRTPLVSRSKNDLISGKESRSTRKLWSKESPL</sequence>
<dbReference type="Pfam" id="PF23313">
    <property type="entry name" value="4HB_KIF14"/>
    <property type="match status" value="1"/>
</dbReference>
<dbReference type="Pfam" id="PF16183">
    <property type="entry name" value="Kinesin_assoc"/>
    <property type="match status" value="1"/>
</dbReference>
<keyword evidence="2" id="KW-0963">Cytoplasm</keyword>
<feature type="compositionally biased region" description="Polar residues" evidence="11">
    <location>
        <begin position="217"/>
        <end position="227"/>
    </location>
</feature>
<feature type="binding site" evidence="9">
    <location>
        <begin position="325"/>
        <end position="332"/>
    </location>
    <ligand>
        <name>ATP</name>
        <dbReference type="ChEBI" id="CHEBI:30616"/>
    </ligand>
</feature>
<keyword evidence="7 9" id="KW-0505">Motor protein</keyword>
<feature type="compositionally biased region" description="Polar residues" evidence="11">
    <location>
        <begin position="16"/>
        <end position="45"/>
    </location>
</feature>
<dbReference type="InterPro" id="IPR019821">
    <property type="entry name" value="Kinesin_motor_CS"/>
</dbReference>
<keyword evidence="4 9" id="KW-0547">Nucleotide-binding</keyword>
<dbReference type="Gene3D" id="3.40.850.10">
    <property type="entry name" value="Kinesin motor domain"/>
    <property type="match status" value="1"/>
</dbReference>
<dbReference type="InterPro" id="IPR036961">
    <property type="entry name" value="Kinesin_motor_dom_sf"/>
</dbReference>
<dbReference type="SUPFAM" id="SSF52540">
    <property type="entry name" value="P-loop containing nucleoside triphosphate hydrolases"/>
    <property type="match status" value="1"/>
</dbReference>
<feature type="region of interest" description="Disordered" evidence="11">
    <location>
        <begin position="120"/>
        <end position="140"/>
    </location>
</feature>
<keyword evidence="3" id="KW-0493">Microtubule</keyword>
<dbReference type="PANTHER" id="PTHR47117">
    <property type="entry name" value="STAR-RELATED LIPID TRANSFER PROTEIN 9"/>
    <property type="match status" value="1"/>
</dbReference>
<name>A0AAU9VWL7_9CNID</name>
<dbReference type="GO" id="GO:0007018">
    <property type="term" value="P:microtubule-based movement"/>
    <property type="evidence" value="ECO:0007669"/>
    <property type="project" value="InterPro"/>
</dbReference>
<feature type="compositionally biased region" description="Basic and acidic residues" evidence="11">
    <location>
        <begin position="1081"/>
        <end position="1091"/>
    </location>
</feature>
<evidence type="ECO:0000256" key="8">
    <source>
        <dbReference type="ARBA" id="ARBA00023212"/>
    </source>
</evidence>
<evidence type="ECO:0000256" key="1">
    <source>
        <dbReference type="ARBA" id="ARBA00004245"/>
    </source>
</evidence>
<dbReference type="FunFam" id="3.40.850.10:FF:000042">
    <property type="entry name" value="Kinesin family member 14"/>
    <property type="match status" value="1"/>
</dbReference>
<evidence type="ECO:0000256" key="4">
    <source>
        <dbReference type="ARBA" id="ARBA00022741"/>
    </source>
</evidence>
<dbReference type="SUPFAM" id="SSF49879">
    <property type="entry name" value="SMAD/FHA domain"/>
    <property type="match status" value="1"/>
</dbReference>
<dbReference type="SMART" id="SM00240">
    <property type="entry name" value="FHA"/>
    <property type="match status" value="1"/>
</dbReference>
<dbReference type="GO" id="GO:0005524">
    <property type="term" value="F:ATP binding"/>
    <property type="evidence" value="ECO:0007669"/>
    <property type="project" value="UniProtKB-UniRule"/>
</dbReference>
<keyword evidence="5 9" id="KW-0067">ATP-binding</keyword>
<keyword evidence="8" id="KW-0206">Cytoskeleton</keyword>
<dbReference type="GO" id="GO:0003777">
    <property type="term" value="F:microtubule motor activity"/>
    <property type="evidence" value="ECO:0007669"/>
    <property type="project" value="InterPro"/>
</dbReference>
<dbReference type="InterPro" id="IPR000253">
    <property type="entry name" value="FHA_dom"/>
</dbReference>
<feature type="compositionally biased region" description="Basic and acidic residues" evidence="11">
    <location>
        <begin position="1175"/>
        <end position="1184"/>
    </location>
</feature>
<dbReference type="EMBL" id="CALNXJ010000004">
    <property type="protein sequence ID" value="CAH3037887.1"/>
    <property type="molecule type" value="Genomic_DNA"/>
</dbReference>
<comment type="similarity">
    <text evidence="9">Belongs to the TRAFAC class myosin-kinesin ATPase superfamily. Kinesin family.</text>
</comment>
<evidence type="ECO:0000313" key="14">
    <source>
        <dbReference type="Proteomes" id="UP001159428"/>
    </source>
</evidence>
<reference evidence="13 14" key="1">
    <citation type="submission" date="2022-05" db="EMBL/GenBank/DDBJ databases">
        <authorList>
            <consortium name="Genoscope - CEA"/>
            <person name="William W."/>
        </authorList>
    </citation>
    <scope>NUCLEOTIDE SEQUENCE [LARGE SCALE GENOMIC DNA]</scope>
</reference>
<dbReference type="InterPro" id="IPR032405">
    <property type="entry name" value="Kinesin_assoc"/>
</dbReference>
<dbReference type="PROSITE" id="PS00411">
    <property type="entry name" value="KINESIN_MOTOR_1"/>
    <property type="match status" value="1"/>
</dbReference>
<evidence type="ECO:0000256" key="10">
    <source>
        <dbReference type="SAM" id="Coils"/>
    </source>
</evidence>
<evidence type="ECO:0000256" key="11">
    <source>
        <dbReference type="SAM" id="MobiDB-lite"/>
    </source>
</evidence>
<proteinExistence type="inferred from homology"/>
<feature type="coiled-coil region" evidence="10">
    <location>
        <begin position="603"/>
        <end position="652"/>
    </location>
</feature>
<dbReference type="PROSITE" id="PS50067">
    <property type="entry name" value="KINESIN_MOTOR_2"/>
    <property type="match status" value="1"/>
</dbReference>
<gene>
    <name evidence="13" type="ORF">PMEA_00021410</name>
</gene>
<dbReference type="PRINTS" id="PR00380">
    <property type="entry name" value="KINESINHEAVY"/>
</dbReference>
<feature type="compositionally biased region" description="Polar residues" evidence="11">
    <location>
        <begin position="54"/>
        <end position="78"/>
    </location>
</feature>
<evidence type="ECO:0000256" key="2">
    <source>
        <dbReference type="ARBA" id="ARBA00022490"/>
    </source>
</evidence>
<accession>A0AAU9VWL7</accession>
<dbReference type="CDD" id="cd22707">
    <property type="entry name" value="FHA_KIF14"/>
    <property type="match status" value="1"/>
</dbReference>
<evidence type="ECO:0000256" key="3">
    <source>
        <dbReference type="ARBA" id="ARBA00022701"/>
    </source>
</evidence>
<evidence type="ECO:0000256" key="6">
    <source>
        <dbReference type="ARBA" id="ARBA00023054"/>
    </source>
</evidence>
<dbReference type="Pfam" id="PF00498">
    <property type="entry name" value="FHA"/>
    <property type="match status" value="1"/>
</dbReference>